<accession>A0A084H2J3</accession>
<protein>
    <submittedName>
        <fullName evidence="5">ABC transporter ATP-binding protein</fullName>
    </submittedName>
</protein>
<gene>
    <name evidence="5" type="ORF">GS18_0202280</name>
</gene>
<dbReference type="GO" id="GO:0005524">
    <property type="term" value="F:ATP binding"/>
    <property type="evidence" value="ECO:0007669"/>
    <property type="project" value="UniProtKB-KW"/>
</dbReference>
<dbReference type="PROSITE" id="PS50893">
    <property type="entry name" value="ABC_TRANSPORTER_2"/>
    <property type="match status" value="2"/>
</dbReference>
<dbReference type="SMART" id="SM00382">
    <property type="entry name" value="AAA"/>
    <property type="match status" value="2"/>
</dbReference>
<dbReference type="InterPro" id="IPR017871">
    <property type="entry name" value="ABC_transporter-like_CS"/>
</dbReference>
<reference evidence="5 6" key="1">
    <citation type="journal article" date="2005" name="Int. J. Syst. Evol. Microbiol.">
        <title>Bacillus cibi sp. nov., isolated from jeotgal, a traditional Korean fermented seafood.</title>
        <authorList>
            <person name="Yoon J.H."/>
            <person name="Lee C.H."/>
            <person name="Oh T.K."/>
        </authorList>
    </citation>
    <scope>NUCLEOTIDE SEQUENCE [LARGE SCALE GENOMIC DNA]</scope>
    <source>
        <strain evidence="5 6">DSM 16189</strain>
    </source>
</reference>
<keyword evidence="1" id="KW-0547">Nucleotide-binding</keyword>
<feature type="domain" description="ABC transporter" evidence="4">
    <location>
        <begin position="335"/>
        <end position="547"/>
    </location>
</feature>
<evidence type="ECO:0000313" key="5">
    <source>
        <dbReference type="EMBL" id="KEZ53805.1"/>
    </source>
</evidence>
<dbReference type="InterPro" id="IPR051309">
    <property type="entry name" value="ABCF_ATPase"/>
</dbReference>
<keyword evidence="6" id="KW-1185">Reference proteome</keyword>
<dbReference type="AlphaFoldDB" id="A0A084H2J3"/>
<evidence type="ECO:0000259" key="4">
    <source>
        <dbReference type="PROSITE" id="PS50893"/>
    </source>
</evidence>
<dbReference type="Pfam" id="PF00005">
    <property type="entry name" value="ABC_tran"/>
    <property type="match status" value="2"/>
</dbReference>
<dbReference type="FunFam" id="3.40.50.300:FF:001807">
    <property type="entry name" value="ABC transporter ATP-binding protein"/>
    <property type="match status" value="1"/>
</dbReference>
<name>A0A084H2J3_METID</name>
<sequence length="626" mass="71490">MTICSVQGLTKSYGSQLIFEKLSFEINEGEKIGFTGRNGTGKTTIFKCLSGIEQPDEGTIAIKKGKKIGYLAQIPVFPEGTTVEDVLREGFFELTELSAEIAELEMRMAEEKDPHLLERVMERYGSCRQQFELLGGYEMDAKVQAVASGLKLQELLNNEFQAISGGEKTKVSIGMILLKQPDILLLDEPTNHLDIAAVEWLEGYLKEYKGTVVVISHDRAFLDETAGKILDLEGGEVTVYHTNYSGFIAQKQKRLLAEFQAYQDQQKKIKKMKEAIKRLKEWANQANPPNEGLHKRARNMERALMRMEKLKRPVLQHKKMNLSFEETDRSGKRVLCLEGASKSFGNRTILEEISLDIQYKDRTAIVGENGSGKSTLLKMIMGQVEPESGAVKIGSSVKVGYLSQQFALEDTDAAIIDFFREDVHVSEEEARHILAGFMFYGPAVFKKMKHTSGGERMRIQLAKLMQQDLNVLILDEPTNHLDIDSREVLEDAIEQFEGTILAVSHDRFFLNKLFTKTCWIHQQKLYSFDGNYAWAREKMQPVMNLSPKSIREYQPSALKAKQPQIRVQDKEEDVLNQIEQLEHKVYEIEQNMNKQSELNELILLNRRKEEIEREIECLYLKLENAD</sequence>
<dbReference type="InterPro" id="IPR003593">
    <property type="entry name" value="AAA+_ATPase"/>
</dbReference>
<dbReference type="SUPFAM" id="SSF52540">
    <property type="entry name" value="P-loop containing nucleoside triphosphate hydrolases"/>
    <property type="match status" value="2"/>
</dbReference>
<evidence type="ECO:0000256" key="1">
    <source>
        <dbReference type="ARBA" id="ARBA00022741"/>
    </source>
</evidence>
<dbReference type="OrthoDB" id="9760950at2"/>
<dbReference type="Gene3D" id="3.40.50.300">
    <property type="entry name" value="P-loop containing nucleotide triphosphate hydrolases"/>
    <property type="match status" value="2"/>
</dbReference>
<dbReference type="STRING" id="246786.GS18_0202280"/>
<dbReference type="FunFam" id="3.40.50.300:FF:000011">
    <property type="entry name" value="Putative ABC transporter ATP-binding component"/>
    <property type="match status" value="1"/>
</dbReference>
<evidence type="ECO:0000256" key="3">
    <source>
        <dbReference type="SAM" id="Coils"/>
    </source>
</evidence>
<dbReference type="GO" id="GO:0016887">
    <property type="term" value="F:ATP hydrolysis activity"/>
    <property type="evidence" value="ECO:0007669"/>
    <property type="project" value="InterPro"/>
</dbReference>
<dbReference type="Proteomes" id="UP000028549">
    <property type="component" value="Unassembled WGS sequence"/>
</dbReference>
<dbReference type="InterPro" id="IPR032781">
    <property type="entry name" value="ABC_tran_Xtn"/>
</dbReference>
<organism evidence="5 6">
    <name type="scientific">Metabacillus indicus</name>
    <name type="common">Bacillus indicus</name>
    <dbReference type="NCBI Taxonomy" id="246786"/>
    <lineage>
        <taxon>Bacteria</taxon>
        <taxon>Bacillati</taxon>
        <taxon>Bacillota</taxon>
        <taxon>Bacilli</taxon>
        <taxon>Bacillales</taxon>
        <taxon>Bacillaceae</taxon>
        <taxon>Metabacillus</taxon>
    </lineage>
</organism>
<dbReference type="InterPro" id="IPR027417">
    <property type="entry name" value="P-loop_NTPase"/>
</dbReference>
<dbReference type="RefSeq" id="WP_029565386.1">
    <property type="nucleotide sequence ID" value="NZ_JNVC02000001.1"/>
</dbReference>
<dbReference type="PANTHER" id="PTHR42855">
    <property type="entry name" value="ABC TRANSPORTER ATP-BINDING SUBUNIT"/>
    <property type="match status" value="1"/>
</dbReference>
<dbReference type="EMBL" id="JNVC02000001">
    <property type="protein sequence ID" value="KEZ53805.1"/>
    <property type="molecule type" value="Genomic_DNA"/>
</dbReference>
<keyword evidence="2 5" id="KW-0067">ATP-binding</keyword>
<dbReference type="InterPro" id="IPR003439">
    <property type="entry name" value="ABC_transporter-like_ATP-bd"/>
</dbReference>
<dbReference type="Pfam" id="PF12848">
    <property type="entry name" value="ABC_tran_Xtn"/>
    <property type="match status" value="1"/>
</dbReference>
<dbReference type="NCBIfam" id="NF000355">
    <property type="entry name" value="ribo_prot_ABC_F"/>
    <property type="match status" value="1"/>
</dbReference>
<keyword evidence="3" id="KW-0175">Coiled coil</keyword>
<proteinExistence type="predicted"/>
<evidence type="ECO:0000256" key="2">
    <source>
        <dbReference type="ARBA" id="ARBA00022840"/>
    </source>
</evidence>
<dbReference type="PANTHER" id="PTHR42855:SF2">
    <property type="entry name" value="DRUG RESISTANCE ABC TRANSPORTER,ATP-BINDING PROTEIN"/>
    <property type="match status" value="1"/>
</dbReference>
<evidence type="ECO:0000313" key="6">
    <source>
        <dbReference type="Proteomes" id="UP000028549"/>
    </source>
</evidence>
<comment type="caution">
    <text evidence="5">The sequence shown here is derived from an EMBL/GenBank/DDBJ whole genome shotgun (WGS) entry which is preliminary data.</text>
</comment>
<dbReference type="PROSITE" id="PS00211">
    <property type="entry name" value="ABC_TRANSPORTER_1"/>
    <property type="match status" value="1"/>
</dbReference>
<feature type="domain" description="ABC transporter" evidence="4">
    <location>
        <begin position="4"/>
        <end position="259"/>
    </location>
</feature>
<feature type="coiled-coil region" evidence="3">
    <location>
        <begin position="571"/>
        <end position="621"/>
    </location>
</feature>
<feature type="coiled-coil region" evidence="3">
    <location>
        <begin position="262"/>
        <end position="310"/>
    </location>
</feature>
<dbReference type="CDD" id="cd03221">
    <property type="entry name" value="ABCF_EF-3"/>
    <property type="match status" value="2"/>
</dbReference>